<dbReference type="Pfam" id="PF07681">
    <property type="entry name" value="DoxX"/>
    <property type="match status" value="1"/>
</dbReference>
<dbReference type="PROSITE" id="PS51257">
    <property type="entry name" value="PROKAR_LIPOPROTEIN"/>
    <property type="match status" value="1"/>
</dbReference>
<evidence type="ECO:0000256" key="4">
    <source>
        <dbReference type="ARBA" id="ARBA00022989"/>
    </source>
</evidence>
<dbReference type="InterPro" id="IPR032808">
    <property type="entry name" value="DoxX"/>
</dbReference>
<comment type="subcellular location">
    <subcellularLocation>
        <location evidence="1">Cell membrane</location>
        <topology evidence="1">Multi-pass membrane protein</topology>
    </subcellularLocation>
</comment>
<keyword evidence="4 6" id="KW-1133">Transmembrane helix</keyword>
<feature type="transmembrane region" description="Helical" evidence="6">
    <location>
        <begin position="323"/>
        <end position="342"/>
    </location>
</feature>
<feature type="transmembrane region" description="Helical" evidence="6">
    <location>
        <begin position="170"/>
        <end position="189"/>
    </location>
</feature>
<sequence length="365" mass="38475">MSTRRSSLVTAIAALVACAFAPPAAAHVDYVTDPVGQTRDAFTFAFDVLSDPVNAAMVAGASLVGVVTLAAYLRYRPTVPDVEILRETLATYYDLVPWMLRLSLGLPLVGAGFQGYLFAPTVTFDPGANPLLRLTLIGVGFFILFGLATRIVTAVGLSLYLLALATNPDVILAVEYLPGFLAIFVLGGGRPSADDMLQDVAASDATLYGRVDPVHHLKARLDDLTAPYRRFVPTILRVGMGVSFVYLGLVEKLASSDRALQVVAKYDLTAVVPVDPGMWVLGAGLMEIVVGLALIVGLLTRASAATAFLLFTLTLFGLPDDPVLAHVTLFGMASAIFTLGAGPFSLDERLARTAATEATAAPGDD</sequence>
<keyword evidence="3 6" id="KW-0812">Transmembrane</keyword>
<evidence type="ECO:0000256" key="5">
    <source>
        <dbReference type="ARBA" id="ARBA00023136"/>
    </source>
</evidence>
<dbReference type="Proteomes" id="UP000199062">
    <property type="component" value="Unassembled WGS sequence"/>
</dbReference>
<dbReference type="GO" id="GO:0005886">
    <property type="term" value="C:plasma membrane"/>
    <property type="evidence" value="ECO:0007669"/>
    <property type="project" value="UniProtKB-SubCell"/>
</dbReference>
<dbReference type="EMBL" id="FOZK01000003">
    <property type="protein sequence ID" value="SFS06074.1"/>
    <property type="molecule type" value="Genomic_DNA"/>
</dbReference>
<dbReference type="PANTHER" id="PTHR33452:SF1">
    <property type="entry name" value="INNER MEMBRANE PROTEIN YPHA-RELATED"/>
    <property type="match status" value="1"/>
</dbReference>
<dbReference type="OrthoDB" id="177395at2157"/>
<evidence type="ECO:0000256" key="3">
    <source>
        <dbReference type="ARBA" id="ARBA00022692"/>
    </source>
</evidence>
<protein>
    <submittedName>
        <fullName evidence="7">Uncharacterized membrane protein YphA, DoxX/SURF4 family</fullName>
    </submittedName>
</protein>
<evidence type="ECO:0000256" key="2">
    <source>
        <dbReference type="ARBA" id="ARBA00022475"/>
    </source>
</evidence>
<evidence type="ECO:0000256" key="1">
    <source>
        <dbReference type="ARBA" id="ARBA00004651"/>
    </source>
</evidence>
<keyword evidence="2" id="KW-1003">Cell membrane</keyword>
<evidence type="ECO:0000313" key="8">
    <source>
        <dbReference type="Proteomes" id="UP000199062"/>
    </source>
</evidence>
<keyword evidence="5 6" id="KW-0472">Membrane</keyword>
<keyword evidence="8" id="KW-1185">Reference proteome</keyword>
<dbReference type="RefSeq" id="WP_089817327.1">
    <property type="nucleotide sequence ID" value="NZ_FOZK01000003.1"/>
</dbReference>
<dbReference type="InterPro" id="IPR006311">
    <property type="entry name" value="TAT_signal"/>
</dbReference>
<feature type="transmembrane region" description="Helical" evidence="6">
    <location>
        <begin position="139"/>
        <end position="163"/>
    </location>
</feature>
<name>A0A1I6LRK3_9EURY</name>
<evidence type="ECO:0000256" key="6">
    <source>
        <dbReference type="SAM" id="Phobius"/>
    </source>
</evidence>
<dbReference type="STRING" id="767519.SAMN05216559_2970"/>
<evidence type="ECO:0000313" key="7">
    <source>
        <dbReference type="EMBL" id="SFS06074.1"/>
    </source>
</evidence>
<proteinExistence type="predicted"/>
<organism evidence="7 8">
    <name type="scientific">Halomicrobium zhouii</name>
    <dbReference type="NCBI Taxonomy" id="767519"/>
    <lineage>
        <taxon>Archaea</taxon>
        <taxon>Methanobacteriati</taxon>
        <taxon>Methanobacteriota</taxon>
        <taxon>Stenosarchaea group</taxon>
        <taxon>Halobacteria</taxon>
        <taxon>Halobacteriales</taxon>
        <taxon>Haloarculaceae</taxon>
        <taxon>Halomicrobium</taxon>
    </lineage>
</organism>
<feature type="transmembrane region" description="Helical" evidence="6">
    <location>
        <begin position="55"/>
        <end position="75"/>
    </location>
</feature>
<gene>
    <name evidence="7" type="ORF">SAMN05216559_2970</name>
</gene>
<dbReference type="AlphaFoldDB" id="A0A1I6LRK3"/>
<accession>A0A1I6LRK3</accession>
<reference evidence="7 8" key="1">
    <citation type="submission" date="2016-10" db="EMBL/GenBank/DDBJ databases">
        <authorList>
            <person name="de Groot N.N."/>
        </authorList>
    </citation>
    <scope>NUCLEOTIDE SEQUENCE [LARGE SCALE GENOMIC DNA]</scope>
    <source>
        <strain evidence="7 8">CGMCC 1.10457</strain>
    </source>
</reference>
<dbReference type="InterPro" id="IPR051907">
    <property type="entry name" value="DoxX-like_oxidoreductase"/>
</dbReference>
<feature type="transmembrane region" description="Helical" evidence="6">
    <location>
        <begin position="288"/>
        <end position="311"/>
    </location>
</feature>
<dbReference type="PROSITE" id="PS51318">
    <property type="entry name" value="TAT"/>
    <property type="match status" value="1"/>
</dbReference>
<dbReference type="PANTHER" id="PTHR33452">
    <property type="entry name" value="OXIDOREDUCTASE CATD-RELATED"/>
    <property type="match status" value="1"/>
</dbReference>
<feature type="transmembrane region" description="Helical" evidence="6">
    <location>
        <begin position="95"/>
        <end position="119"/>
    </location>
</feature>